<evidence type="ECO:0008006" key="10">
    <source>
        <dbReference type="Google" id="ProtNLM"/>
    </source>
</evidence>
<evidence type="ECO:0000313" key="9">
    <source>
        <dbReference type="Proteomes" id="UP000812966"/>
    </source>
</evidence>
<evidence type="ECO:0000256" key="4">
    <source>
        <dbReference type="ARBA" id="ARBA00022989"/>
    </source>
</evidence>
<feature type="compositionally biased region" description="Polar residues" evidence="6">
    <location>
        <begin position="98"/>
        <end position="114"/>
    </location>
</feature>
<dbReference type="GO" id="GO:0016020">
    <property type="term" value="C:membrane"/>
    <property type="evidence" value="ECO:0007669"/>
    <property type="project" value="UniProtKB-SubCell"/>
</dbReference>
<dbReference type="AlphaFoldDB" id="A0A8K0NU06"/>
<dbReference type="PANTHER" id="PTHR23504">
    <property type="entry name" value="MAJOR FACILITATOR SUPERFAMILY DOMAIN-CONTAINING PROTEIN 10"/>
    <property type="match status" value="1"/>
</dbReference>
<evidence type="ECO:0000256" key="1">
    <source>
        <dbReference type="ARBA" id="ARBA00004141"/>
    </source>
</evidence>
<dbReference type="GO" id="GO:0022857">
    <property type="term" value="F:transmembrane transporter activity"/>
    <property type="evidence" value="ECO:0007669"/>
    <property type="project" value="InterPro"/>
</dbReference>
<feature type="transmembrane region" description="Helical" evidence="7">
    <location>
        <begin position="245"/>
        <end position="264"/>
    </location>
</feature>
<dbReference type="InterPro" id="IPR036259">
    <property type="entry name" value="MFS_trans_sf"/>
</dbReference>
<feature type="compositionally biased region" description="Acidic residues" evidence="6">
    <location>
        <begin position="528"/>
        <end position="542"/>
    </location>
</feature>
<sequence length="897" mass="96703">MSNGKKPSHIALPAKPSPQDVFSASSALDSAPTPSSANESPSGTLHRNVFDSINSRKSNNRSHLSPSFGGGSRKPTFVEQVHPRLRGASGTHERPARQSFSSQNRRASRVTSMHSTKRRTLMSPGADGDEVGSQFEAEGKPAIPVLVPGIRPAYSTPLPLLAMIVLSIAMMSEFLSANVSTPFILRMVRGFFLSGDRSHGAHPDNTETEALVGFWTGNLVSVFFITQFFTSLLWSSIADKYGRRLVLVVSLLGSALSVMTFGTSRSLPEAICVRLAQGVFGGSIGVFRGSIRDITDPTNEATAYAILGFAWGMGGGYRQIIGGVFESPAANHPTWALGKIELFATYPYLLPTLIAGAILTTGALLATRLSWDGGPRRPRIALPLDKEENDAAPAVEASPRPESTVGTIRRKASWVFAPQSDTLDLTPAQIRVATIKDEEAQERNRRASRASFGTAYGYGGIRVKREEMAARAMAAQAGTSTDDAGAGEDHEHLGLARKFLLANEENTFNLNELWVSAATAAEDTAVFEDEDDEDEDQAEDDSQAGSRLVTPSRSNFAGASPYRDRSPLLDIPEPDHTPKPRLGGLSEAGLNNRLSSNLQRVSVSSRRFSTVSRHLPAIYSNTGLQTPPAIAAAYESDYLDSQGDGPSHAGGMSAIHEGHTAEPSAASETGTIRLRTETDEPEITPSAGESNFRALPKLIILQYGLLAFHDTVHGQVFMTFLVSEYRAGGLGLFPSSFSLLIAIMCLCQLYYQFYLYPHIGPPRGKLSHLHMFRLGSMLYIPAYLTLPMLRRFANEESRGSPIVMSFLVSIRACRYAGGTFSYTSIMVLVNAMSPPHVVGLANGLAQSLVSFGRFVGPVIGGLVWSSAMKGSPDGYYQPFWVVAAACAIQVSLSYLIR</sequence>
<keyword evidence="9" id="KW-1185">Reference proteome</keyword>
<feature type="compositionally biased region" description="Basic and acidic residues" evidence="6">
    <location>
        <begin position="562"/>
        <end position="578"/>
    </location>
</feature>
<feature type="transmembrane region" description="Helical" evidence="7">
    <location>
        <begin position="812"/>
        <end position="832"/>
    </location>
</feature>
<gene>
    <name evidence="8" type="ORF">FFLO_02476</name>
</gene>
<feature type="region of interest" description="Disordered" evidence="6">
    <location>
        <begin position="528"/>
        <end position="591"/>
    </location>
</feature>
<feature type="transmembrane region" description="Helical" evidence="7">
    <location>
        <begin position="212"/>
        <end position="233"/>
    </location>
</feature>
<accession>A0A8K0NU06</accession>
<comment type="subcellular location">
    <subcellularLocation>
        <location evidence="1">Membrane</location>
        <topology evidence="1">Multi-pass membrane protein</topology>
    </subcellularLocation>
</comment>
<dbReference type="Gene3D" id="1.20.1250.20">
    <property type="entry name" value="MFS general substrate transporter like domains"/>
    <property type="match status" value="2"/>
</dbReference>
<evidence type="ECO:0000256" key="3">
    <source>
        <dbReference type="ARBA" id="ARBA00022692"/>
    </source>
</evidence>
<dbReference type="EMBL" id="JABELV010000039">
    <property type="protein sequence ID" value="KAG7562097.1"/>
    <property type="molecule type" value="Genomic_DNA"/>
</dbReference>
<feature type="transmembrane region" description="Helical" evidence="7">
    <location>
        <begin position="730"/>
        <end position="751"/>
    </location>
</feature>
<feature type="transmembrane region" description="Helical" evidence="7">
    <location>
        <begin position="160"/>
        <end position="185"/>
    </location>
</feature>
<evidence type="ECO:0000256" key="2">
    <source>
        <dbReference type="ARBA" id="ARBA00022448"/>
    </source>
</evidence>
<dbReference type="Pfam" id="PF07690">
    <property type="entry name" value="MFS_1"/>
    <property type="match status" value="1"/>
</dbReference>
<evidence type="ECO:0000313" key="8">
    <source>
        <dbReference type="EMBL" id="KAG7562097.1"/>
    </source>
</evidence>
<organism evidence="8 9">
    <name type="scientific">Filobasidium floriforme</name>
    <dbReference type="NCBI Taxonomy" id="5210"/>
    <lineage>
        <taxon>Eukaryota</taxon>
        <taxon>Fungi</taxon>
        <taxon>Dikarya</taxon>
        <taxon>Basidiomycota</taxon>
        <taxon>Agaricomycotina</taxon>
        <taxon>Tremellomycetes</taxon>
        <taxon>Filobasidiales</taxon>
        <taxon>Filobasidiaceae</taxon>
        <taxon>Filobasidium</taxon>
    </lineage>
</organism>
<feature type="transmembrane region" description="Helical" evidence="7">
    <location>
        <begin position="879"/>
        <end position="896"/>
    </location>
</feature>
<reference evidence="8" key="1">
    <citation type="submission" date="2020-04" db="EMBL/GenBank/DDBJ databases">
        <title>Analysis of mating type loci in Filobasidium floriforme.</title>
        <authorList>
            <person name="Nowrousian M."/>
        </authorList>
    </citation>
    <scope>NUCLEOTIDE SEQUENCE</scope>
    <source>
        <strain evidence="8">CBS 6242</strain>
    </source>
</reference>
<proteinExistence type="predicted"/>
<protein>
    <recommendedName>
        <fullName evidence="10">Major facilitator superfamily MFS-1</fullName>
    </recommendedName>
</protein>
<keyword evidence="2" id="KW-0813">Transport</keyword>
<feature type="compositionally biased region" description="Polar residues" evidence="6">
    <location>
        <begin position="20"/>
        <end position="65"/>
    </location>
</feature>
<feature type="transmembrane region" description="Helical" evidence="7">
    <location>
        <begin position="771"/>
        <end position="792"/>
    </location>
</feature>
<keyword evidence="4 7" id="KW-1133">Transmembrane helix</keyword>
<dbReference type="PANTHER" id="PTHR23504:SF17">
    <property type="entry name" value="MAJOR FACILITATOR SUPERFAMILY (MFS) PROFILE DOMAIN-CONTAINING PROTEIN"/>
    <property type="match status" value="1"/>
</dbReference>
<dbReference type="SUPFAM" id="SSF103473">
    <property type="entry name" value="MFS general substrate transporter"/>
    <property type="match status" value="2"/>
</dbReference>
<name>A0A8K0NU06_9TREE</name>
<keyword evidence="3 7" id="KW-0812">Transmembrane</keyword>
<feature type="transmembrane region" description="Helical" evidence="7">
    <location>
        <begin position="348"/>
        <end position="369"/>
    </location>
</feature>
<dbReference type="InterPro" id="IPR011701">
    <property type="entry name" value="MFS"/>
</dbReference>
<evidence type="ECO:0000256" key="7">
    <source>
        <dbReference type="SAM" id="Phobius"/>
    </source>
</evidence>
<evidence type="ECO:0000256" key="5">
    <source>
        <dbReference type="ARBA" id="ARBA00023136"/>
    </source>
</evidence>
<evidence type="ECO:0000256" key="6">
    <source>
        <dbReference type="SAM" id="MobiDB-lite"/>
    </source>
</evidence>
<comment type="caution">
    <text evidence="8">The sequence shown here is derived from an EMBL/GenBank/DDBJ whole genome shotgun (WGS) entry which is preliminary data.</text>
</comment>
<keyword evidence="5 7" id="KW-0472">Membrane</keyword>
<feature type="region of interest" description="Disordered" evidence="6">
    <location>
        <begin position="1"/>
        <end position="133"/>
    </location>
</feature>
<dbReference type="Proteomes" id="UP000812966">
    <property type="component" value="Unassembled WGS sequence"/>
</dbReference>